<keyword evidence="1" id="KW-0472">Membrane</keyword>
<evidence type="ECO:0008006" key="4">
    <source>
        <dbReference type="Google" id="ProtNLM"/>
    </source>
</evidence>
<feature type="transmembrane region" description="Helical" evidence="1">
    <location>
        <begin position="60"/>
        <end position="82"/>
    </location>
</feature>
<protein>
    <recommendedName>
        <fullName evidence="4">Divalent metal cation transporter</fullName>
    </recommendedName>
</protein>
<sequence length="87" mass="9263">MALMAVGLIAALSLFAFHFEPVRILYLSAVFNGATVAPVIVLIAQLSIKPPVVGELRTHWTLRAGTWAAAAAMSLVLFAWLASEVLS</sequence>
<accession>A0A2N7VIA4</accession>
<dbReference type="EMBL" id="PNYA01000022">
    <property type="protein sequence ID" value="PMS16884.1"/>
    <property type="molecule type" value="Genomic_DNA"/>
</dbReference>
<reference evidence="2 3" key="1">
    <citation type="submission" date="2018-01" db="EMBL/GenBank/DDBJ databases">
        <title>Whole genome analyses suggest that Burkholderia sensu lato contains two further novel genera in the rhizoxinica-symbiotica group Mycetohabitans gen. nov., and Trinickia gen. nov.: implications for the evolution of diazotrophy and nodulation in the Burkholderiaceae.</title>
        <authorList>
            <person name="Estrada-de los Santos P."/>
            <person name="Palmer M."/>
            <person name="Chavez-Ramirez B."/>
            <person name="Beukes C."/>
            <person name="Steenkamp E.T."/>
            <person name="Hirsch A.M."/>
            <person name="Manyaka P."/>
            <person name="Maluk M."/>
            <person name="Lafos M."/>
            <person name="Crook M."/>
            <person name="Gross E."/>
            <person name="Simon M.F."/>
            <person name="Bueno dos Reis Junior F."/>
            <person name="Poole P.S."/>
            <person name="Venter S.N."/>
            <person name="James E.K."/>
        </authorList>
    </citation>
    <scope>NUCLEOTIDE SEQUENCE [LARGE SCALE GENOMIC DNA]</scope>
    <source>
        <strain evidence="2 3">GIMN1.004</strain>
    </source>
</reference>
<keyword evidence="3" id="KW-1185">Reference proteome</keyword>
<proteinExistence type="predicted"/>
<gene>
    <name evidence="2" type="ORF">C0Z18_22350</name>
</gene>
<comment type="caution">
    <text evidence="2">The sequence shown here is derived from an EMBL/GenBank/DDBJ whole genome shotgun (WGS) entry which is preliminary data.</text>
</comment>
<evidence type="ECO:0000313" key="2">
    <source>
        <dbReference type="EMBL" id="PMS16884.1"/>
    </source>
</evidence>
<keyword evidence="1" id="KW-0812">Transmembrane</keyword>
<organism evidence="2 3">
    <name type="scientific">Trinickia dabaoshanensis</name>
    <dbReference type="NCBI Taxonomy" id="564714"/>
    <lineage>
        <taxon>Bacteria</taxon>
        <taxon>Pseudomonadati</taxon>
        <taxon>Pseudomonadota</taxon>
        <taxon>Betaproteobacteria</taxon>
        <taxon>Burkholderiales</taxon>
        <taxon>Burkholderiaceae</taxon>
        <taxon>Trinickia</taxon>
    </lineage>
</organism>
<dbReference type="Proteomes" id="UP000235616">
    <property type="component" value="Unassembled WGS sequence"/>
</dbReference>
<dbReference type="AlphaFoldDB" id="A0A2N7VIA4"/>
<evidence type="ECO:0000313" key="3">
    <source>
        <dbReference type="Proteomes" id="UP000235616"/>
    </source>
</evidence>
<name>A0A2N7VIA4_9BURK</name>
<keyword evidence="1" id="KW-1133">Transmembrane helix</keyword>
<feature type="transmembrane region" description="Helical" evidence="1">
    <location>
        <begin position="26"/>
        <end position="48"/>
    </location>
</feature>
<evidence type="ECO:0000256" key="1">
    <source>
        <dbReference type="SAM" id="Phobius"/>
    </source>
</evidence>